<protein>
    <submittedName>
        <fullName evidence="1">Uncharacterized protein</fullName>
    </submittedName>
</protein>
<proteinExistence type="predicted"/>
<reference evidence="1 2" key="1">
    <citation type="submission" date="2019-06" db="EMBL/GenBank/DDBJ databases">
        <title>Draft genomes of female and male turbot (Scophthalmus maximus).</title>
        <authorList>
            <person name="Xu H."/>
            <person name="Xu X.-W."/>
            <person name="Shao C."/>
            <person name="Chen S."/>
        </authorList>
    </citation>
    <scope>NUCLEOTIDE SEQUENCE [LARGE SCALE GENOMIC DNA]</scope>
    <source>
        <strain evidence="1">Ysfricsl-2016a</strain>
        <tissue evidence="1">Blood</tissue>
    </source>
</reference>
<dbReference type="AlphaFoldDB" id="A0A6A4TTM5"/>
<sequence length="302" mass="34103">MLSLKGERGNVAYELNQYKCEFKQLHTFVVSSGSSCVRGWSSGDVCVRGDVTGTLLHRHHRKTVRPQMQRSCSSKAGRTSLLGTYVDLVAPPSKVLSFRLSCVPRKGCRTVYSDSRATERCPKEEEAQVLVPFCDHKPLQFGMCHHQDGAELLNKYYSSGMKCLTLFPDGSAQVLYPLRFDHVMRFSIGFKTKTRKQHKIIRTAMGKLKPEQIMCDFDNIYKCDILILIVMVTVIPQASWLSLSWSLKKTEGSASCMMTAMPHIKRSEQCSSLMAGRHVITAVETYGTKQRVHIDHFVMIQA</sequence>
<dbReference type="Proteomes" id="UP000438429">
    <property type="component" value="Unassembled WGS sequence"/>
</dbReference>
<comment type="caution">
    <text evidence="1">The sequence shown here is derived from an EMBL/GenBank/DDBJ whole genome shotgun (WGS) entry which is preliminary data.</text>
</comment>
<dbReference type="EMBL" id="VEVO01000001">
    <property type="protein sequence ID" value="KAF0046980.1"/>
    <property type="molecule type" value="Genomic_DNA"/>
</dbReference>
<organism evidence="1 2">
    <name type="scientific">Scophthalmus maximus</name>
    <name type="common">Turbot</name>
    <name type="synonym">Psetta maxima</name>
    <dbReference type="NCBI Taxonomy" id="52904"/>
    <lineage>
        <taxon>Eukaryota</taxon>
        <taxon>Metazoa</taxon>
        <taxon>Chordata</taxon>
        <taxon>Craniata</taxon>
        <taxon>Vertebrata</taxon>
        <taxon>Euteleostomi</taxon>
        <taxon>Actinopterygii</taxon>
        <taxon>Neopterygii</taxon>
        <taxon>Teleostei</taxon>
        <taxon>Neoteleostei</taxon>
        <taxon>Acanthomorphata</taxon>
        <taxon>Carangaria</taxon>
        <taxon>Pleuronectiformes</taxon>
        <taxon>Pleuronectoidei</taxon>
        <taxon>Scophthalmidae</taxon>
        <taxon>Scophthalmus</taxon>
    </lineage>
</organism>
<accession>A0A6A4TTM5</accession>
<name>A0A6A4TTM5_SCOMX</name>
<gene>
    <name evidence="1" type="ORF">F2P81_000613</name>
</gene>
<evidence type="ECO:0000313" key="1">
    <source>
        <dbReference type="EMBL" id="KAF0046980.1"/>
    </source>
</evidence>
<evidence type="ECO:0000313" key="2">
    <source>
        <dbReference type="Proteomes" id="UP000438429"/>
    </source>
</evidence>